<organism evidence="1 2">
    <name type="scientific">Cricetulus griseus</name>
    <name type="common">Chinese hamster</name>
    <name type="synonym">Cricetulus barabensis griseus</name>
    <dbReference type="NCBI Taxonomy" id="10029"/>
    <lineage>
        <taxon>Eukaryota</taxon>
        <taxon>Metazoa</taxon>
        <taxon>Chordata</taxon>
        <taxon>Craniata</taxon>
        <taxon>Vertebrata</taxon>
        <taxon>Euteleostomi</taxon>
        <taxon>Mammalia</taxon>
        <taxon>Eutheria</taxon>
        <taxon>Euarchontoglires</taxon>
        <taxon>Glires</taxon>
        <taxon>Rodentia</taxon>
        <taxon>Myomorpha</taxon>
        <taxon>Muroidea</taxon>
        <taxon>Cricetidae</taxon>
        <taxon>Cricetinae</taxon>
        <taxon>Cricetulus</taxon>
    </lineage>
</organism>
<dbReference type="GO" id="GO:0000380">
    <property type="term" value="P:alternative mRNA splicing, via spliceosome"/>
    <property type="evidence" value="ECO:0007669"/>
    <property type="project" value="TreeGrafter"/>
</dbReference>
<evidence type="ECO:0000313" key="1">
    <source>
        <dbReference type="EMBL" id="ERE49179.1"/>
    </source>
</evidence>
<gene>
    <name evidence="1" type="ORF">H671_21523</name>
</gene>
<dbReference type="GO" id="GO:0005634">
    <property type="term" value="C:nucleus"/>
    <property type="evidence" value="ECO:0007669"/>
    <property type="project" value="TreeGrafter"/>
</dbReference>
<dbReference type="Pfam" id="PF13671">
    <property type="entry name" value="AAA_33"/>
    <property type="match status" value="1"/>
</dbReference>
<sequence length="116" mass="13116">MVGLPAAGKTTWAIKHAASNPSKKYNILGTNAIMDKMRVMGLRRQRNYAGRWDVLIQQATQCLNRLIQIAARKKRNYILDQRLAGQGFTIREDGYRPFTLLSELNLVGFGTMTQTC</sequence>
<protein>
    <submittedName>
        <fullName evidence="1">Heterogeneous nuclear ribonucleoprotein U-like protein 1</fullName>
    </submittedName>
</protein>
<dbReference type="EMBL" id="KE689779">
    <property type="protein sequence ID" value="ERE49179.1"/>
    <property type="molecule type" value="Genomic_DNA"/>
</dbReference>
<keyword evidence="1" id="KW-0687">Ribonucleoprotein</keyword>
<name>A0A061HTF2_CRIGR</name>
<dbReference type="PANTHER" id="PTHR12381">
    <property type="entry name" value="HETEROGENEOUS NUCLEAR RIBONUCLEOPROTEIN U FAMILY MEMBER"/>
    <property type="match status" value="1"/>
</dbReference>
<dbReference type="GO" id="GO:1990904">
    <property type="term" value="C:ribonucleoprotein complex"/>
    <property type="evidence" value="ECO:0007669"/>
    <property type="project" value="UniProtKB-KW"/>
</dbReference>
<dbReference type="Gene3D" id="3.40.50.300">
    <property type="entry name" value="P-loop containing nucleotide triphosphate hydrolases"/>
    <property type="match status" value="1"/>
</dbReference>
<accession>A0A061HTF2</accession>
<dbReference type="SUPFAM" id="SSF52540">
    <property type="entry name" value="P-loop containing nucleoside triphosphate hydrolases"/>
    <property type="match status" value="1"/>
</dbReference>
<dbReference type="PANTHER" id="PTHR12381:SF41">
    <property type="entry name" value="HETEROGENEOUS NUCLEAR RIBONUCLEOPROTEIN U-LIKE PROTEIN 1"/>
    <property type="match status" value="1"/>
</dbReference>
<proteinExistence type="predicted"/>
<dbReference type="InterPro" id="IPR027417">
    <property type="entry name" value="P-loop_NTPase"/>
</dbReference>
<dbReference type="Proteomes" id="UP000030759">
    <property type="component" value="Unassembled WGS sequence"/>
</dbReference>
<dbReference type="GO" id="GO:0003723">
    <property type="term" value="F:RNA binding"/>
    <property type="evidence" value="ECO:0007669"/>
    <property type="project" value="TreeGrafter"/>
</dbReference>
<evidence type="ECO:0000313" key="2">
    <source>
        <dbReference type="Proteomes" id="UP000030759"/>
    </source>
</evidence>
<dbReference type="AlphaFoldDB" id="A0A061HTF2"/>
<reference evidence="2" key="1">
    <citation type="journal article" date="2013" name="Nat. Biotechnol.">
        <title>Chinese hamster genome sequenced from sorted chromosomes.</title>
        <authorList>
            <person name="Brinkrolf K."/>
            <person name="Rupp O."/>
            <person name="Laux H."/>
            <person name="Kollin F."/>
            <person name="Ernst W."/>
            <person name="Linke B."/>
            <person name="Kofler R."/>
            <person name="Romand S."/>
            <person name="Hesse F."/>
            <person name="Budach W.E."/>
            <person name="Galosy S."/>
            <person name="Muller D."/>
            <person name="Noll T."/>
            <person name="Wienberg J."/>
            <person name="Jostock T."/>
            <person name="Leonard M."/>
            <person name="Grillari J."/>
            <person name="Tauch A."/>
            <person name="Goesmann A."/>
            <person name="Helk B."/>
            <person name="Mott J.E."/>
            <person name="Puhler A."/>
            <person name="Borth N."/>
        </authorList>
    </citation>
    <scope>NUCLEOTIDE SEQUENCE [LARGE SCALE GENOMIC DNA]</scope>
    <source>
        <strain evidence="2">17A/GY</strain>
    </source>
</reference>